<dbReference type="Proteomes" id="UP000373449">
    <property type="component" value="Unassembled WGS sequence"/>
</dbReference>
<dbReference type="PIRSF" id="PIRSF006170">
    <property type="entry name" value="YfgM"/>
    <property type="match status" value="1"/>
</dbReference>
<evidence type="ECO:0000256" key="6">
    <source>
        <dbReference type="ARBA" id="ARBA00023186"/>
    </source>
</evidence>
<feature type="domain" description="Ancillary SecYEG translocon subunit/Cell division coordinator CpoB TPR" evidence="11">
    <location>
        <begin position="15"/>
        <end position="200"/>
    </location>
</feature>
<evidence type="ECO:0000313" key="12">
    <source>
        <dbReference type="EMBL" id="PHI31957.1"/>
    </source>
</evidence>
<dbReference type="InterPro" id="IPR019734">
    <property type="entry name" value="TPR_rpt"/>
</dbReference>
<dbReference type="Gene3D" id="1.25.40.10">
    <property type="entry name" value="Tetratricopeptide repeat domain"/>
    <property type="match status" value="1"/>
</dbReference>
<keyword evidence="2" id="KW-1003">Cell membrane</keyword>
<keyword evidence="6" id="KW-0143">Chaperone</keyword>
<evidence type="ECO:0000313" key="13">
    <source>
        <dbReference type="EMBL" id="VFS52992.1"/>
    </source>
</evidence>
<dbReference type="RefSeq" id="WP_029096871.1">
    <property type="nucleotide sequence ID" value="NZ_BRLG01000006.1"/>
</dbReference>
<keyword evidence="5 10" id="KW-0472">Membrane</keyword>
<dbReference type="PANTHER" id="PTHR38035:SF1">
    <property type="entry name" value="ANCILLARY SECYEG TRANSLOCON SUBUNIT"/>
    <property type="match status" value="1"/>
</dbReference>
<dbReference type="InterPro" id="IPR018704">
    <property type="entry name" value="SecYEG/CpoB_TPR"/>
</dbReference>
<comment type="subcellular location">
    <subcellularLocation>
        <location evidence="1">Cell membrane</location>
        <topology evidence="1">Single-pass type II membrane protein</topology>
    </subcellularLocation>
</comment>
<name>A0A2C6DRY3_9GAMM</name>
<keyword evidence="9" id="KW-0802">TPR repeat</keyword>
<dbReference type="InterPro" id="IPR011990">
    <property type="entry name" value="TPR-like_helical_dom_sf"/>
</dbReference>
<reference evidence="14" key="1">
    <citation type="submission" date="2017-09" db="EMBL/GenBank/DDBJ databases">
        <title>FDA dAtabase for Regulatory Grade micrObial Sequences (FDA-ARGOS): Supporting development and validation of Infectious Disease Dx tests.</title>
        <authorList>
            <person name="Minogue T."/>
            <person name="Wolcott M."/>
            <person name="Wasieloski L."/>
            <person name="Aguilar W."/>
            <person name="Moore D."/>
            <person name="Tallon L."/>
            <person name="Sadzewicz L."/>
            <person name="Ott S."/>
            <person name="Zhao X."/>
            <person name="Nagaraj S."/>
            <person name="Vavikolanu K."/>
            <person name="Aluvathingal J."/>
            <person name="Nadendla S."/>
            <person name="Sichtig H."/>
        </authorList>
    </citation>
    <scope>NUCLEOTIDE SEQUENCE [LARGE SCALE GENOMIC DNA]</scope>
    <source>
        <strain evidence="14">FDAARGOS_387</strain>
    </source>
</reference>
<comment type="similarity">
    <text evidence="7">Belongs to the YfgM family.</text>
</comment>
<feature type="repeat" description="TPR" evidence="9">
    <location>
        <begin position="153"/>
        <end position="186"/>
    </location>
</feature>
<feature type="transmembrane region" description="Helical" evidence="10">
    <location>
        <begin position="24"/>
        <end position="42"/>
    </location>
</feature>
<sequence length="201" mass="22379">MEIYNNEDEQLDAVRSFFRDNGKAMVVGVVLGIGALFGWRYWQSHEQQTSAVISMSFDQAIVHSDNTANLEAFIQANDNTYGVFAAMKMAQEAVDKGDFAKAKQQLLWAQSHTKDDNLLPTINLRLARIQLQEKQYDEALKTLDSVQKGGWFAQAQAIRGDVLAEKGDIKGAREAYSQASEADPSPVLKELLRIKLNNLAA</sequence>
<evidence type="ECO:0000256" key="7">
    <source>
        <dbReference type="ARBA" id="ARBA00024197"/>
    </source>
</evidence>
<organism evidence="12 14">
    <name type="scientific">Budvicia aquatica</name>
    <dbReference type="NCBI Taxonomy" id="82979"/>
    <lineage>
        <taxon>Bacteria</taxon>
        <taxon>Pseudomonadati</taxon>
        <taxon>Pseudomonadota</taxon>
        <taxon>Gammaproteobacteria</taxon>
        <taxon>Enterobacterales</taxon>
        <taxon>Budviciaceae</taxon>
        <taxon>Budvicia</taxon>
    </lineage>
</organism>
<dbReference type="PANTHER" id="PTHR38035">
    <property type="entry name" value="UPF0070 PROTEIN YFGM"/>
    <property type="match status" value="1"/>
</dbReference>
<evidence type="ECO:0000256" key="8">
    <source>
        <dbReference type="ARBA" id="ARBA00024235"/>
    </source>
</evidence>
<dbReference type="Pfam" id="PF09976">
    <property type="entry name" value="TPR_21"/>
    <property type="match status" value="1"/>
</dbReference>
<dbReference type="OrthoDB" id="9789675at2"/>
<evidence type="ECO:0000259" key="11">
    <source>
        <dbReference type="Pfam" id="PF09976"/>
    </source>
</evidence>
<reference evidence="13 15" key="3">
    <citation type="submission" date="2019-03" db="EMBL/GenBank/DDBJ databases">
        <authorList>
            <consortium name="Pathogen Informatics"/>
        </authorList>
    </citation>
    <scope>NUCLEOTIDE SEQUENCE [LARGE SCALE GENOMIC DNA]</scope>
    <source>
        <strain evidence="13 15">NCTC12282</strain>
    </source>
</reference>
<dbReference type="SUPFAM" id="SSF48452">
    <property type="entry name" value="TPR-like"/>
    <property type="match status" value="1"/>
</dbReference>
<gene>
    <name evidence="12" type="ORF">CRN84_22860</name>
    <name evidence="13" type="ORF">NCTC12282_06201</name>
</gene>
<dbReference type="PROSITE" id="PS50005">
    <property type="entry name" value="TPR"/>
    <property type="match status" value="1"/>
</dbReference>
<dbReference type="EMBL" id="CAADJA010000002">
    <property type="protein sequence ID" value="VFS52992.1"/>
    <property type="molecule type" value="Genomic_DNA"/>
</dbReference>
<evidence type="ECO:0000256" key="3">
    <source>
        <dbReference type="ARBA" id="ARBA00022692"/>
    </source>
</evidence>
<evidence type="ECO:0000313" key="15">
    <source>
        <dbReference type="Proteomes" id="UP000373449"/>
    </source>
</evidence>
<dbReference type="InterPro" id="IPR026039">
    <property type="entry name" value="YfgM"/>
</dbReference>
<evidence type="ECO:0000256" key="10">
    <source>
        <dbReference type="SAM" id="Phobius"/>
    </source>
</evidence>
<dbReference type="AlphaFoldDB" id="A0A2C6DRY3"/>
<evidence type="ECO:0000256" key="4">
    <source>
        <dbReference type="ARBA" id="ARBA00022989"/>
    </source>
</evidence>
<proteinExistence type="inferred from homology"/>
<evidence type="ECO:0000256" key="2">
    <source>
        <dbReference type="ARBA" id="ARBA00022475"/>
    </source>
</evidence>
<keyword evidence="4 10" id="KW-1133">Transmembrane helix</keyword>
<keyword evidence="14" id="KW-1185">Reference proteome</keyword>
<evidence type="ECO:0000256" key="1">
    <source>
        <dbReference type="ARBA" id="ARBA00004401"/>
    </source>
</evidence>
<evidence type="ECO:0000313" key="14">
    <source>
        <dbReference type="Proteomes" id="UP000224974"/>
    </source>
</evidence>
<evidence type="ECO:0000256" key="9">
    <source>
        <dbReference type="PROSITE-ProRule" id="PRU00339"/>
    </source>
</evidence>
<accession>A0A2C6DRY3</accession>
<keyword evidence="3 10" id="KW-0812">Transmembrane</keyword>
<dbReference type="GO" id="GO:0044877">
    <property type="term" value="F:protein-containing complex binding"/>
    <property type="evidence" value="ECO:0007669"/>
    <property type="project" value="InterPro"/>
</dbReference>
<dbReference type="Proteomes" id="UP000224974">
    <property type="component" value="Unassembled WGS sequence"/>
</dbReference>
<dbReference type="STRING" id="1111728.GCA_000427805_03357"/>
<reference evidence="12" key="2">
    <citation type="submission" date="2017-09" db="EMBL/GenBank/DDBJ databases">
        <title>FDA dAtabase for Regulatory Grade micrObial Sequences (FDA-ARGOS): Supporting development and validation of Infectious Disease Dx tests.</title>
        <authorList>
            <person name="Minogue T."/>
            <person name="Wolcott M."/>
            <person name="Wasieloski L."/>
            <person name="Aguilar W."/>
            <person name="Moore D."/>
            <person name="Tallon L.J."/>
            <person name="Sadzewicz L."/>
            <person name="Ott S."/>
            <person name="Zhao X."/>
            <person name="Nagaraj S."/>
            <person name="Vavikolanu K."/>
            <person name="Aluvathingal J."/>
            <person name="Nadendla S."/>
            <person name="Sichtig H."/>
        </authorList>
    </citation>
    <scope>NUCLEOTIDE SEQUENCE</scope>
    <source>
        <strain evidence="12">FDAARGOS_387</strain>
    </source>
</reference>
<evidence type="ECO:0000256" key="5">
    <source>
        <dbReference type="ARBA" id="ARBA00023136"/>
    </source>
</evidence>
<dbReference type="GO" id="GO:0005886">
    <property type="term" value="C:plasma membrane"/>
    <property type="evidence" value="ECO:0007669"/>
    <property type="project" value="UniProtKB-SubCell"/>
</dbReference>
<dbReference type="EMBL" id="PDDX01000001">
    <property type="protein sequence ID" value="PHI31957.1"/>
    <property type="molecule type" value="Genomic_DNA"/>
</dbReference>
<protein>
    <recommendedName>
        <fullName evidence="8">Ancillary SecYEG translocon subunit</fullName>
    </recommendedName>
</protein>